<sequence>MIILKRTVVFLTVITLITSCDYDDSTALNTIDTTSNNGQVTAFLTTPDQNSLVQELPDKFEFSTEVRSDLVITIDENDIRQEVEGFGAALTGSSAFLLNNNQEALNTLFAQDQLNLSYLRLTVGSSDFTKIGNYSYNETGGAPDPTLSLFSLEQDMIDDNPIIPVAQQILGIDSEIKFMSSPWSAPAWMKSNNSLENGFLLASNYSVYARYWEMYLEGYKNAGIEIDAITPQNEPLFATDDYPTMFMSAQMQATFIGQHLGPRLAANTSISPKIISYDHNFFVGEDPDYPTTVLSNPLAAQYTNAVAYHAYGGQPSDIDAFRDVYPDAEIYFTEQSGIRTGNTTFGGELNFFLKNVFIGTLRRGAKAILLWNLALDENSGPTNGGCDICTGVIEVSSSGAIRKNPEFYILSHFSKFVQPGAVVINSTQVEGQLLNVAFKNPDGSKVLVLYNDSGLSGQDIRVDIEMNGQRFNYAVPNGSLTTFTWD</sequence>
<dbReference type="GO" id="GO:0004348">
    <property type="term" value="F:glucosylceramidase activity"/>
    <property type="evidence" value="ECO:0007669"/>
    <property type="project" value="InterPro"/>
</dbReference>
<keyword evidence="4" id="KW-0326">Glycosidase</keyword>
<evidence type="ECO:0000256" key="1">
    <source>
        <dbReference type="ARBA" id="ARBA00005382"/>
    </source>
</evidence>
<protein>
    <recommendedName>
        <fullName evidence="9">Glucosylceramidase</fullName>
    </recommendedName>
</protein>
<dbReference type="EMBL" id="MQUC01000003">
    <property type="protein sequence ID" value="PRP68274.1"/>
    <property type="molecule type" value="Genomic_DNA"/>
</dbReference>
<evidence type="ECO:0000313" key="8">
    <source>
        <dbReference type="Proteomes" id="UP000239532"/>
    </source>
</evidence>
<evidence type="ECO:0000256" key="4">
    <source>
        <dbReference type="RuleBase" id="RU361188"/>
    </source>
</evidence>
<keyword evidence="3 4" id="KW-0378">Hydrolase</keyword>
<keyword evidence="2" id="KW-0732">Signal</keyword>
<dbReference type="Gene3D" id="3.20.20.80">
    <property type="entry name" value="Glycosidases"/>
    <property type="match status" value="1"/>
</dbReference>
<dbReference type="InterPro" id="IPR001139">
    <property type="entry name" value="Glyco_hydro_30"/>
</dbReference>
<proteinExistence type="inferred from homology"/>
<dbReference type="Pfam" id="PF02055">
    <property type="entry name" value="Glyco_hydro_30"/>
    <property type="match status" value="1"/>
</dbReference>
<dbReference type="Gene3D" id="2.60.40.1180">
    <property type="entry name" value="Golgi alpha-mannosidase II"/>
    <property type="match status" value="1"/>
</dbReference>
<evidence type="ECO:0000256" key="2">
    <source>
        <dbReference type="ARBA" id="ARBA00022729"/>
    </source>
</evidence>
<comment type="similarity">
    <text evidence="1 4">Belongs to the glycosyl hydrolase 30 family.</text>
</comment>
<dbReference type="SUPFAM" id="SSF51445">
    <property type="entry name" value="(Trans)glycosidases"/>
    <property type="match status" value="1"/>
</dbReference>
<dbReference type="PANTHER" id="PTHR11069:SF23">
    <property type="entry name" value="LYSOSOMAL ACID GLUCOSYLCERAMIDASE"/>
    <property type="match status" value="1"/>
</dbReference>
<dbReference type="Pfam" id="PF17189">
    <property type="entry name" value="Glyco_hydro_30C"/>
    <property type="match status" value="1"/>
</dbReference>
<comment type="caution">
    <text evidence="7">The sequence shown here is derived from an EMBL/GenBank/DDBJ whole genome shotgun (WGS) entry which is preliminary data.</text>
</comment>
<evidence type="ECO:0000256" key="3">
    <source>
        <dbReference type="ARBA" id="ARBA00022801"/>
    </source>
</evidence>
<name>A0A2S9WXS9_9FLAO</name>
<evidence type="ECO:0000259" key="6">
    <source>
        <dbReference type="Pfam" id="PF17189"/>
    </source>
</evidence>
<gene>
    <name evidence="7" type="ORF">BST86_03700</name>
</gene>
<dbReference type="GO" id="GO:0016020">
    <property type="term" value="C:membrane"/>
    <property type="evidence" value="ECO:0007669"/>
    <property type="project" value="GOC"/>
</dbReference>
<dbReference type="InterPro" id="IPR017853">
    <property type="entry name" value="GH"/>
</dbReference>
<dbReference type="InterPro" id="IPR033453">
    <property type="entry name" value="Glyco_hydro_30_TIM-barrel"/>
</dbReference>
<feature type="domain" description="Glycosyl hydrolase family 30 TIM-barrel" evidence="5">
    <location>
        <begin position="83"/>
        <end position="417"/>
    </location>
</feature>
<evidence type="ECO:0000259" key="5">
    <source>
        <dbReference type="Pfam" id="PF02055"/>
    </source>
</evidence>
<accession>A0A2S9WXS9</accession>
<organism evidence="7 8">
    <name type="scientific">Nonlabens agnitus</name>
    <dbReference type="NCBI Taxonomy" id="870484"/>
    <lineage>
        <taxon>Bacteria</taxon>
        <taxon>Pseudomonadati</taxon>
        <taxon>Bacteroidota</taxon>
        <taxon>Flavobacteriia</taxon>
        <taxon>Flavobacteriales</taxon>
        <taxon>Flavobacteriaceae</taxon>
        <taxon>Nonlabens</taxon>
    </lineage>
</organism>
<dbReference type="InterPro" id="IPR013780">
    <property type="entry name" value="Glyco_hydro_b"/>
</dbReference>
<dbReference type="GO" id="GO:0006680">
    <property type="term" value="P:glucosylceramide catabolic process"/>
    <property type="evidence" value="ECO:0007669"/>
    <property type="project" value="TreeGrafter"/>
</dbReference>
<feature type="domain" description="Glycosyl hydrolase family 30 beta sandwich" evidence="6">
    <location>
        <begin position="420"/>
        <end position="483"/>
    </location>
</feature>
<dbReference type="PANTHER" id="PTHR11069">
    <property type="entry name" value="GLUCOSYLCERAMIDASE"/>
    <property type="match status" value="1"/>
</dbReference>
<keyword evidence="8" id="KW-1185">Reference proteome</keyword>
<dbReference type="InterPro" id="IPR033452">
    <property type="entry name" value="GH30_C"/>
</dbReference>
<dbReference type="AlphaFoldDB" id="A0A2S9WXS9"/>
<reference evidence="7 8" key="1">
    <citation type="submission" date="2016-11" db="EMBL/GenBank/DDBJ databases">
        <title>Trade-off between light-utilization and light-protection in marine flavobacteria.</title>
        <authorList>
            <person name="Kumagai Y."/>
        </authorList>
    </citation>
    <scope>NUCLEOTIDE SEQUENCE [LARGE SCALE GENOMIC DNA]</scope>
    <source>
        <strain evidence="7 8">JCM 17109</strain>
    </source>
</reference>
<evidence type="ECO:0008006" key="9">
    <source>
        <dbReference type="Google" id="ProtNLM"/>
    </source>
</evidence>
<dbReference type="PROSITE" id="PS51257">
    <property type="entry name" value="PROKAR_LIPOPROTEIN"/>
    <property type="match status" value="1"/>
</dbReference>
<dbReference type="Proteomes" id="UP000239532">
    <property type="component" value="Unassembled WGS sequence"/>
</dbReference>
<evidence type="ECO:0000313" key="7">
    <source>
        <dbReference type="EMBL" id="PRP68274.1"/>
    </source>
</evidence>